<evidence type="ECO:0000313" key="2">
    <source>
        <dbReference type="EMBL" id="KAK7818961.1"/>
    </source>
</evidence>
<accession>A0AAW0IXR4</accession>
<reference evidence="2 3" key="1">
    <citation type="journal article" date="2018" name="Sci. Data">
        <title>The draft genome sequence of cork oak.</title>
        <authorList>
            <person name="Ramos A.M."/>
            <person name="Usie A."/>
            <person name="Barbosa P."/>
            <person name="Barros P.M."/>
            <person name="Capote T."/>
            <person name="Chaves I."/>
            <person name="Simoes F."/>
            <person name="Abreu I."/>
            <person name="Carrasquinho I."/>
            <person name="Faro C."/>
            <person name="Guimaraes J.B."/>
            <person name="Mendonca D."/>
            <person name="Nobrega F."/>
            <person name="Rodrigues L."/>
            <person name="Saibo N.J.M."/>
            <person name="Varela M.C."/>
            <person name="Egas C."/>
            <person name="Matos J."/>
            <person name="Miguel C.M."/>
            <person name="Oliveira M.M."/>
            <person name="Ricardo C.P."/>
            <person name="Goncalves S."/>
        </authorList>
    </citation>
    <scope>NUCLEOTIDE SEQUENCE [LARGE SCALE GENOMIC DNA]</scope>
    <source>
        <strain evidence="3">cv. HL8</strain>
    </source>
</reference>
<feature type="non-terminal residue" evidence="2">
    <location>
        <position position="1"/>
    </location>
</feature>
<dbReference type="Proteomes" id="UP000237347">
    <property type="component" value="Unassembled WGS sequence"/>
</dbReference>
<comment type="caution">
    <text evidence="2">The sequence shown here is derived from an EMBL/GenBank/DDBJ whole genome shotgun (WGS) entry which is preliminary data.</text>
</comment>
<organism evidence="2 3">
    <name type="scientific">Quercus suber</name>
    <name type="common">Cork oak</name>
    <dbReference type="NCBI Taxonomy" id="58331"/>
    <lineage>
        <taxon>Eukaryota</taxon>
        <taxon>Viridiplantae</taxon>
        <taxon>Streptophyta</taxon>
        <taxon>Embryophyta</taxon>
        <taxon>Tracheophyta</taxon>
        <taxon>Spermatophyta</taxon>
        <taxon>Magnoliopsida</taxon>
        <taxon>eudicotyledons</taxon>
        <taxon>Gunneridae</taxon>
        <taxon>Pentapetalae</taxon>
        <taxon>rosids</taxon>
        <taxon>fabids</taxon>
        <taxon>Fagales</taxon>
        <taxon>Fagaceae</taxon>
        <taxon>Quercus</taxon>
    </lineage>
</organism>
<evidence type="ECO:0000313" key="3">
    <source>
        <dbReference type="Proteomes" id="UP000237347"/>
    </source>
</evidence>
<sequence>FGNLSHSKPNPEAFTDPLAHSGEFVPKVEPLGTTAIFKIDSES</sequence>
<feature type="region of interest" description="Disordered" evidence="1">
    <location>
        <begin position="1"/>
        <end position="25"/>
    </location>
</feature>
<protein>
    <submittedName>
        <fullName evidence="2">Uncharacterized protein</fullName>
    </submittedName>
</protein>
<dbReference type="AlphaFoldDB" id="A0AAW0IXR4"/>
<evidence type="ECO:0000256" key="1">
    <source>
        <dbReference type="SAM" id="MobiDB-lite"/>
    </source>
</evidence>
<dbReference type="EMBL" id="PKMF04000804">
    <property type="protein sequence ID" value="KAK7818961.1"/>
    <property type="molecule type" value="Genomic_DNA"/>
</dbReference>
<keyword evidence="3" id="KW-1185">Reference proteome</keyword>
<gene>
    <name evidence="2" type="ORF">CFP56_040847</name>
</gene>
<name>A0AAW0IXR4_QUESU</name>
<proteinExistence type="predicted"/>